<dbReference type="HOGENOM" id="CLU_556609_0_0_1"/>
<accession>F0U6M9</accession>
<dbReference type="AlphaFoldDB" id="F0U6M9"/>
<dbReference type="VEuPathDB" id="FungiDB:I7I53_08659"/>
<dbReference type="InterPro" id="IPR029058">
    <property type="entry name" value="AB_hydrolase_fold"/>
</dbReference>
<dbReference type="OMA" id="IWAINSI"/>
<organism evidence="4">
    <name type="scientific">Ajellomyces capsulatus (strain H88)</name>
    <name type="common">Darling's disease fungus</name>
    <name type="synonym">Histoplasma capsulatum</name>
    <dbReference type="NCBI Taxonomy" id="544711"/>
    <lineage>
        <taxon>Eukaryota</taxon>
        <taxon>Fungi</taxon>
        <taxon>Dikarya</taxon>
        <taxon>Ascomycota</taxon>
        <taxon>Pezizomycotina</taxon>
        <taxon>Eurotiomycetes</taxon>
        <taxon>Eurotiomycetidae</taxon>
        <taxon>Onygenales</taxon>
        <taxon>Ajellomycetaceae</taxon>
        <taxon>Histoplasma</taxon>
    </lineage>
</organism>
<sequence>MKLVEADGAAVTSLKGTEDDISIVPLTATSTVTGTGSAKIFSGHASPRPRGPASVKSFTALPPIVEDNQYNQHYHPIFLPLPEYKPPSVFTRIQWHALRAVSFCLSLAFLTGIVLAASVRCSLIATRRLYSRLLGGDPEMDRPFWQKQVPERNVGVAKAPFEPSEGGQDSSSSDRNCINPSSALQTPRSNPQSASADGGRRYPILMLPGLLQSAGAFCVNDDDSLAFFLAKSGYDIWLGSNRYGFHPEHISLTPSDPRFWSWTIRDMATFDLPALVTRVLYEANFPKLALIGHSQGAAETFLSLSKHIQPSLGSQISIFCALSPAAYSGPLLKKFYLKFMREPYVRVVHSRVIEEYEHLDVIWAINSIEKVGTEVKSVIWDAHNRDNATNNPHRIASNIMQRTNVLETRKVRAVLAVMVTEMKAFDSGEDDSTPFFTTFGVGVCAEDEDEGQTDWRASTTTTPNPRSRPNFATPLAKMIGRGSAACGLHL</sequence>
<keyword evidence="2" id="KW-0472">Membrane</keyword>
<feature type="compositionally biased region" description="Low complexity" evidence="1">
    <location>
        <begin position="458"/>
        <end position="470"/>
    </location>
</feature>
<dbReference type="Gene3D" id="3.40.50.1820">
    <property type="entry name" value="alpha/beta hydrolase"/>
    <property type="match status" value="1"/>
</dbReference>
<proteinExistence type="predicted"/>
<feature type="region of interest" description="Disordered" evidence="1">
    <location>
        <begin position="447"/>
        <end position="471"/>
    </location>
</feature>
<evidence type="ECO:0000256" key="1">
    <source>
        <dbReference type="SAM" id="MobiDB-lite"/>
    </source>
</evidence>
<evidence type="ECO:0000313" key="4">
    <source>
        <dbReference type="Proteomes" id="UP000008142"/>
    </source>
</evidence>
<feature type="region of interest" description="Disordered" evidence="1">
    <location>
        <begin position="158"/>
        <end position="197"/>
    </location>
</feature>
<keyword evidence="2" id="KW-0812">Transmembrane</keyword>
<keyword evidence="2" id="KW-1133">Transmembrane helix</keyword>
<dbReference type="SUPFAM" id="SSF53474">
    <property type="entry name" value="alpha/beta-Hydrolases"/>
    <property type="match status" value="1"/>
</dbReference>
<protein>
    <submittedName>
        <fullName evidence="3">Triacylglycerol lipase</fullName>
    </submittedName>
</protein>
<dbReference type="STRING" id="544711.F0U6M9"/>
<gene>
    <name evidence="3" type="ORF">HCEG_00030</name>
</gene>
<feature type="compositionally biased region" description="Polar residues" evidence="1">
    <location>
        <begin position="167"/>
        <end position="195"/>
    </location>
</feature>
<dbReference type="EMBL" id="DS990636">
    <property type="protein sequence ID" value="EGC40668.1"/>
    <property type="molecule type" value="Genomic_DNA"/>
</dbReference>
<name>F0U6M9_AJEC8</name>
<dbReference type="OrthoDB" id="6130531at2759"/>
<evidence type="ECO:0000256" key="2">
    <source>
        <dbReference type="SAM" id="Phobius"/>
    </source>
</evidence>
<dbReference type="Proteomes" id="UP000008142">
    <property type="component" value="Unassembled WGS sequence"/>
</dbReference>
<feature type="transmembrane region" description="Helical" evidence="2">
    <location>
        <begin position="100"/>
        <end position="119"/>
    </location>
</feature>
<reference evidence="4" key="1">
    <citation type="submission" date="2008-07" db="EMBL/GenBank/DDBJ databases">
        <title>Annotation of Ajellomyces capsulatus strain H88.</title>
        <authorList>
            <person name="Champion M."/>
            <person name="Cuomo C."/>
            <person name="Ma L.-J."/>
            <person name="Henn M.R."/>
            <person name="Sil A."/>
            <person name="Goldman B."/>
            <person name="Young S.K."/>
            <person name="Kodira C.D."/>
            <person name="Zeng Q."/>
            <person name="Koehrsen M."/>
            <person name="Alvarado L."/>
            <person name="Berlin A."/>
            <person name="Borenstein D."/>
            <person name="Chen Z."/>
            <person name="Engels R."/>
            <person name="Freedman E."/>
            <person name="Gellesch M."/>
            <person name="Goldberg J."/>
            <person name="Griggs A."/>
            <person name="Gujja S."/>
            <person name="Heiman D."/>
            <person name="Hepburn T."/>
            <person name="Howarth C."/>
            <person name="Jen D."/>
            <person name="Larson L."/>
            <person name="Lewis B."/>
            <person name="Mehta T."/>
            <person name="Park D."/>
            <person name="Pearson M."/>
            <person name="Roberts A."/>
            <person name="Saif S."/>
            <person name="Shea T."/>
            <person name="Shenoy N."/>
            <person name="Sisk P."/>
            <person name="Stolte C."/>
            <person name="Sykes S."/>
            <person name="Walk T."/>
            <person name="White J."/>
            <person name="Yandava C."/>
            <person name="Klein B."/>
            <person name="McEwen J.G."/>
            <person name="Puccia R."/>
            <person name="Goldman G.H."/>
            <person name="Felipe M.S."/>
            <person name="Nino-Vega G."/>
            <person name="San-Blas G."/>
            <person name="Taylor J."/>
            <person name="Mendoza L."/>
            <person name="Galagan J."/>
            <person name="Nusbaum C."/>
            <person name="Birren B."/>
        </authorList>
    </citation>
    <scope>NUCLEOTIDE SEQUENCE [LARGE SCALE GENOMIC DNA]</scope>
    <source>
        <strain evidence="4">H88</strain>
    </source>
</reference>
<evidence type="ECO:0000313" key="3">
    <source>
        <dbReference type="EMBL" id="EGC40668.1"/>
    </source>
</evidence>
<dbReference type="PANTHER" id="PTHR11005">
    <property type="entry name" value="LYSOSOMAL ACID LIPASE-RELATED"/>
    <property type="match status" value="1"/>
</dbReference>